<dbReference type="EMBL" id="DROD01000094">
    <property type="protein sequence ID" value="HHJ51803.1"/>
    <property type="molecule type" value="Genomic_DNA"/>
</dbReference>
<dbReference type="CDD" id="cd04513">
    <property type="entry name" value="Glycosylasparaginase"/>
    <property type="match status" value="1"/>
</dbReference>
<evidence type="ECO:0000313" key="4">
    <source>
        <dbReference type="EMBL" id="HHJ51803.1"/>
    </source>
</evidence>
<sequence length="351" mass="38132">MKRRTFFKSALGIGAALPFLTIPNRLTARAMGRAKGKTLVISSANGLRATDKAMSLIREGKDALDAVIAGVNIIEDDPNDHSVGLGGLPNEEGVVELDSCVMHGPTHNAGSVAALRNIRNPSKVARLVMERTDHELIVGEGALRFAKAHGFKEEELLTDEARRIWLHWKETLSPIDDWFPEDNPDIPANYKELSKTTGTITCMGIDQAGNISGVTTTSGLAFKIPGRVGDSPIIGAGLYVDNEVGACGSTGRGEENLKNLSCFLVVELMRQGMKPDQACLEAAKRIVRHARVPSLKNKEGMPNFNVSFYALNKAGEYGMASIYGPRKFAVHDGTKNQLVTGLYLYEQKKRK</sequence>
<feature type="binding site" evidence="2">
    <location>
        <begin position="250"/>
        <end position="253"/>
    </location>
    <ligand>
        <name>substrate</name>
    </ligand>
</feature>
<evidence type="ECO:0000256" key="1">
    <source>
        <dbReference type="PIRSR" id="PIRSR600246-1"/>
    </source>
</evidence>
<protein>
    <submittedName>
        <fullName evidence="4">Asparaginase</fullName>
    </submittedName>
</protein>
<dbReference type="GO" id="GO:0005737">
    <property type="term" value="C:cytoplasm"/>
    <property type="evidence" value="ECO:0007669"/>
    <property type="project" value="TreeGrafter"/>
</dbReference>
<evidence type="ECO:0000256" key="3">
    <source>
        <dbReference type="PIRSR" id="PIRSR600246-3"/>
    </source>
</evidence>
<gene>
    <name evidence="4" type="ORF">ENJ89_01295</name>
</gene>
<dbReference type="PANTHER" id="PTHR10188:SF6">
    <property type="entry name" value="N(4)-(BETA-N-ACETYLGLUCOSAMINYL)-L-ASPARAGINASE"/>
    <property type="match status" value="1"/>
</dbReference>
<dbReference type="SUPFAM" id="SSF56235">
    <property type="entry name" value="N-terminal nucleophile aminohydrolases (Ntn hydrolases)"/>
    <property type="match status" value="1"/>
</dbReference>
<dbReference type="PANTHER" id="PTHR10188">
    <property type="entry name" value="L-ASPARAGINASE"/>
    <property type="match status" value="1"/>
</dbReference>
<organism evidence="4">
    <name type="scientific">Caldithrix abyssi</name>
    <dbReference type="NCBI Taxonomy" id="187145"/>
    <lineage>
        <taxon>Bacteria</taxon>
        <taxon>Pseudomonadati</taxon>
        <taxon>Calditrichota</taxon>
        <taxon>Calditrichia</taxon>
        <taxon>Calditrichales</taxon>
        <taxon>Calditrichaceae</taxon>
        <taxon>Caldithrix</taxon>
    </lineage>
</organism>
<feature type="binding site" evidence="2">
    <location>
        <begin position="227"/>
        <end position="230"/>
    </location>
    <ligand>
        <name>substrate</name>
    </ligand>
</feature>
<dbReference type="Proteomes" id="UP000886124">
    <property type="component" value="Unassembled WGS sequence"/>
</dbReference>
<comment type="caution">
    <text evidence="4">The sequence shown here is derived from an EMBL/GenBank/DDBJ whole genome shotgun (WGS) entry which is preliminary data.</text>
</comment>
<dbReference type="AlphaFoldDB" id="A0A7V5PMN5"/>
<dbReference type="InterPro" id="IPR029055">
    <property type="entry name" value="Ntn_hydrolases_N"/>
</dbReference>
<evidence type="ECO:0000256" key="2">
    <source>
        <dbReference type="PIRSR" id="PIRSR600246-2"/>
    </source>
</evidence>
<dbReference type="Pfam" id="PF01112">
    <property type="entry name" value="Asparaginase_2"/>
    <property type="match status" value="1"/>
</dbReference>
<dbReference type="FunFam" id="3.60.20.30:FF:000005">
    <property type="entry name" value="N(4)-(Beta-N-acetylglucosaminyl)-L-asparaginase"/>
    <property type="match status" value="1"/>
</dbReference>
<name>A0A7V5PMN5_CALAY</name>
<feature type="active site" description="Nucleophile" evidence="1">
    <location>
        <position position="199"/>
    </location>
</feature>
<proteinExistence type="predicted"/>
<feature type="site" description="Cleavage; by autolysis" evidence="3">
    <location>
        <begin position="198"/>
        <end position="199"/>
    </location>
</feature>
<reference evidence="4" key="1">
    <citation type="journal article" date="2020" name="mSystems">
        <title>Genome- and Community-Level Interaction Insights into Carbon Utilization and Element Cycling Functions of Hydrothermarchaeota in Hydrothermal Sediment.</title>
        <authorList>
            <person name="Zhou Z."/>
            <person name="Liu Y."/>
            <person name="Xu W."/>
            <person name="Pan J."/>
            <person name="Luo Z.H."/>
            <person name="Li M."/>
        </authorList>
    </citation>
    <scope>NUCLEOTIDE SEQUENCE [LARGE SCALE GENOMIC DNA]</scope>
    <source>
        <strain evidence="4">HyVt-527</strain>
    </source>
</reference>
<dbReference type="InterPro" id="IPR000246">
    <property type="entry name" value="Peptidase_T2"/>
</dbReference>
<dbReference type="Gene3D" id="3.60.20.30">
    <property type="entry name" value="(Glycosyl)asparaginase"/>
    <property type="match status" value="1"/>
</dbReference>
<dbReference type="GO" id="GO:0003948">
    <property type="term" value="F:N4-(beta-N-acetylglucosaminyl)-L-asparaginase activity"/>
    <property type="evidence" value="ECO:0007669"/>
    <property type="project" value="TreeGrafter"/>
</dbReference>
<accession>A0A7V5PMN5</accession>